<protein>
    <submittedName>
        <fullName evidence="2">Uncharacterized protein</fullName>
    </submittedName>
</protein>
<dbReference type="EMBL" id="CABPSE010000032">
    <property type="protein sequence ID" value="VVE56020.1"/>
    <property type="molecule type" value="Genomic_DNA"/>
</dbReference>
<proteinExistence type="predicted"/>
<organism evidence="2 3">
    <name type="scientific">Pandoraea communis</name>
    <dbReference type="NCBI Taxonomy" id="2508297"/>
    <lineage>
        <taxon>Bacteria</taxon>
        <taxon>Pseudomonadati</taxon>
        <taxon>Pseudomonadota</taxon>
        <taxon>Betaproteobacteria</taxon>
        <taxon>Burkholderiales</taxon>
        <taxon>Burkholderiaceae</taxon>
        <taxon>Pandoraea</taxon>
    </lineage>
</organism>
<dbReference type="Proteomes" id="UP000383971">
    <property type="component" value="Unassembled WGS sequence"/>
</dbReference>
<feature type="signal peptide" evidence="1">
    <location>
        <begin position="1"/>
        <end position="21"/>
    </location>
</feature>
<evidence type="ECO:0000313" key="3">
    <source>
        <dbReference type="Proteomes" id="UP000383971"/>
    </source>
</evidence>
<name>A0A5E4Z6S9_9BURK</name>
<sequence length="87" mass="9854">MRTIRRAFFVTCCAVSGVAFAQTGQQKTEPSPDLDQMIATRIRVESPICQPLAGMVRDIAVSQNPKYVKDQYMAKVMDKITKLNCWR</sequence>
<accession>A0A5E4Z6S9</accession>
<dbReference type="AlphaFoldDB" id="A0A5E4Z6S9"/>
<evidence type="ECO:0000256" key="1">
    <source>
        <dbReference type="SAM" id="SignalP"/>
    </source>
</evidence>
<keyword evidence="3" id="KW-1185">Reference proteome</keyword>
<reference evidence="2 3" key="1">
    <citation type="submission" date="2019-08" db="EMBL/GenBank/DDBJ databases">
        <authorList>
            <person name="Peeters C."/>
        </authorList>
    </citation>
    <scope>NUCLEOTIDE SEQUENCE [LARGE SCALE GENOMIC DNA]</scope>
    <source>
        <strain evidence="2 3">LMG 31111</strain>
    </source>
</reference>
<feature type="chain" id="PRO_5023059656" evidence="1">
    <location>
        <begin position="22"/>
        <end position="87"/>
    </location>
</feature>
<keyword evidence="1" id="KW-0732">Signal</keyword>
<gene>
    <name evidence="2" type="ORF">PCO31111_05085</name>
</gene>
<evidence type="ECO:0000313" key="2">
    <source>
        <dbReference type="EMBL" id="VVE56020.1"/>
    </source>
</evidence>